<keyword evidence="2" id="KW-1185">Reference proteome</keyword>
<sequence>MIASLTLKEHGMAAEAEEMRNRIYSCGSYAEALDIISEYVEIV</sequence>
<protein>
    <submittedName>
        <fullName evidence="1">Uncharacterized protein</fullName>
    </submittedName>
</protein>
<dbReference type="Proteomes" id="UP000012672">
    <property type="component" value="Chromosome"/>
</dbReference>
<dbReference type="HOGENOM" id="CLU_3227620_0_0_2"/>
<evidence type="ECO:0000313" key="2">
    <source>
        <dbReference type="Proteomes" id="UP000012672"/>
    </source>
</evidence>
<name>M9SJN8_METAX</name>
<organism evidence="1 2">
    <name type="scientific">Methanomethylophilus alvi (strain Mx1201)</name>
    <dbReference type="NCBI Taxonomy" id="1236689"/>
    <lineage>
        <taxon>Archaea</taxon>
        <taxon>Methanobacteriati</taxon>
        <taxon>Thermoplasmatota</taxon>
        <taxon>Thermoplasmata</taxon>
        <taxon>Methanomassiliicoccales</taxon>
        <taxon>Methanomethylophilaceae</taxon>
        <taxon>Methanomethylophilus</taxon>
    </lineage>
</organism>
<dbReference type="EMBL" id="CP004049">
    <property type="protein sequence ID" value="AGI86293.1"/>
    <property type="molecule type" value="Genomic_DNA"/>
</dbReference>
<dbReference type="AlphaFoldDB" id="M9SJN8"/>
<gene>
    <name evidence="1" type="ORF">MMALV_15740</name>
</gene>
<evidence type="ECO:0000313" key="1">
    <source>
        <dbReference type="EMBL" id="AGI86293.1"/>
    </source>
</evidence>
<dbReference type="KEGG" id="max:MMALV_15740"/>
<dbReference type="InParanoid" id="M9SJN8"/>
<reference evidence="1 2" key="1">
    <citation type="journal article" date="2012" name="J. Bacteriol.">
        <title>Genome sequence of 'Candidatus Methanomethylophilus alvus' Mx1201, a methanogenic archaeon from the human gut belonging to a seventh order of methanogens.</title>
        <authorList>
            <person name="Borrel G."/>
            <person name="Harris H.M."/>
            <person name="Tottey W."/>
            <person name="Mihajlovski A."/>
            <person name="Parisot N."/>
            <person name="Peyretaillade E."/>
            <person name="Peyret P."/>
            <person name="Gribaldo S."/>
            <person name="O'Toole P.W."/>
            <person name="Brugere J.F."/>
        </authorList>
    </citation>
    <scope>NUCLEOTIDE SEQUENCE [LARGE SCALE GENOMIC DNA]</scope>
    <source>
        <strain evidence="1 2">Mx1201</strain>
    </source>
</reference>
<accession>M9SJN8</accession>
<proteinExistence type="predicted"/>